<dbReference type="SUPFAM" id="SSF53335">
    <property type="entry name" value="S-adenosyl-L-methionine-dependent methyltransferases"/>
    <property type="match status" value="1"/>
</dbReference>
<evidence type="ECO:0000313" key="6">
    <source>
        <dbReference type="Proteomes" id="UP000009062"/>
    </source>
</evidence>
<dbReference type="PRINTS" id="PR00105">
    <property type="entry name" value="C5METTRFRASE"/>
</dbReference>
<protein>
    <recommendedName>
        <fullName evidence="1">DNA (cytosine-5-)-methyltransferase</fullName>
        <ecNumber evidence="1">2.1.1.37</ecNumber>
    </recommendedName>
</protein>
<dbReference type="GO" id="GO:0003677">
    <property type="term" value="F:DNA binding"/>
    <property type="evidence" value="ECO:0007669"/>
    <property type="project" value="TreeGrafter"/>
</dbReference>
<sequence>MWGHEDLMIKGAMYLERLPSPHIINTSGSCIDVYECMIGFLYALSARYGLLDVARAVLSYAVDSATMYTGVYDDALLEVLRGDVPLPRVDELPKWGSIRPRGALFRTKKEWRPARVADGVAVSLFTGAYGLDLGFELAGFHIAVGLDISENSMKIVKANRPSLPFVLSDVTRFKPEDYLREARLKPGEADVLIAGPPCQPFSSFGKRLGWLDARSSAIKALGKYIEYIKPRVVVVEEVPPAKGVLLPYLRRVAQRLGYEISSAVLNAWHYDTAQDRRRLFVVLSKGGVWAPPQPSPRRFAFAEVAPPGSEDVGWAELPESVARYAPYIPGGGSWRVLPRKLAKEAMGRALLQRGGKTGFLRRIAWFWPAPTLVARPTHRGTTLMHPWEDRPLGVREYLLVQGFPRDWSVPLPIRSAYYLIGQAVPVPLAYHVAKSVAALLNGRKKGS</sequence>
<evidence type="ECO:0000256" key="1">
    <source>
        <dbReference type="ARBA" id="ARBA00011975"/>
    </source>
</evidence>
<organism evidence="5 6">
    <name type="scientific">Pyrobaculum oguniense (strain DSM 13380 / JCM 10595 / TE7)</name>
    <dbReference type="NCBI Taxonomy" id="698757"/>
    <lineage>
        <taxon>Archaea</taxon>
        <taxon>Thermoproteota</taxon>
        <taxon>Thermoprotei</taxon>
        <taxon>Thermoproteales</taxon>
        <taxon>Thermoproteaceae</taxon>
        <taxon>Pyrobaculum</taxon>
    </lineage>
</organism>
<gene>
    <name evidence="5" type="ordered locus">Pogu_0508</name>
</gene>
<dbReference type="KEGG" id="pog:Pogu_0508"/>
<dbReference type="Proteomes" id="UP000009062">
    <property type="component" value="Chromosome"/>
</dbReference>
<dbReference type="Gene3D" id="3.40.50.150">
    <property type="entry name" value="Vaccinia Virus protein VP39"/>
    <property type="match status" value="1"/>
</dbReference>
<dbReference type="PANTHER" id="PTHR10629:SF52">
    <property type="entry name" value="DNA (CYTOSINE-5)-METHYLTRANSFERASE 1"/>
    <property type="match status" value="1"/>
</dbReference>
<dbReference type="InterPro" id="IPR029063">
    <property type="entry name" value="SAM-dependent_MTases_sf"/>
</dbReference>
<dbReference type="PROSITE" id="PS51679">
    <property type="entry name" value="SAM_MT_C5"/>
    <property type="match status" value="1"/>
</dbReference>
<dbReference type="InterPro" id="IPR001525">
    <property type="entry name" value="C5_MeTfrase"/>
</dbReference>
<dbReference type="GO" id="GO:0044027">
    <property type="term" value="P:negative regulation of gene expression via chromosomal CpG island methylation"/>
    <property type="evidence" value="ECO:0007669"/>
    <property type="project" value="TreeGrafter"/>
</dbReference>
<dbReference type="PANTHER" id="PTHR10629">
    <property type="entry name" value="CYTOSINE-SPECIFIC METHYLTRANSFERASE"/>
    <property type="match status" value="1"/>
</dbReference>
<name>H6Q771_PYROT</name>
<dbReference type="STRING" id="698757.Pogu_0508"/>
<keyword evidence="6" id="KW-1185">Reference proteome</keyword>
<dbReference type="PROSITE" id="PS00094">
    <property type="entry name" value="C5_MTASE_1"/>
    <property type="match status" value="1"/>
</dbReference>
<keyword evidence="4" id="KW-0949">S-adenosyl-L-methionine</keyword>
<reference evidence="5 6" key="1">
    <citation type="journal article" date="2012" name="Stand. Genomic Sci.">
        <title>Complete genome sequence of Pyrobaculum oguniense.</title>
        <authorList>
            <person name="Bernick D.L."/>
            <person name="Karplus K."/>
            <person name="Lui L.M."/>
            <person name="Coker J.K."/>
            <person name="Murphy J.N."/>
            <person name="Chan P.P."/>
            <person name="Cozen A.E."/>
            <person name="Lowe T.M."/>
        </authorList>
    </citation>
    <scope>NUCLEOTIDE SEQUENCE [LARGE SCALE GENOMIC DNA]</scope>
    <source>
        <strain evidence="5 6">TE7</strain>
    </source>
</reference>
<evidence type="ECO:0000256" key="2">
    <source>
        <dbReference type="ARBA" id="ARBA00022603"/>
    </source>
</evidence>
<dbReference type="Pfam" id="PF00145">
    <property type="entry name" value="DNA_methylase"/>
    <property type="match status" value="2"/>
</dbReference>
<evidence type="ECO:0000256" key="3">
    <source>
        <dbReference type="ARBA" id="ARBA00022679"/>
    </source>
</evidence>
<accession>H6Q771</accession>
<keyword evidence="2 5" id="KW-0489">Methyltransferase</keyword>
<keyword evidence="3" id="KW-0808">Transferase</keyword>
<dbReference type="GO" id="GO:0032259">
    <property type="term" value="P:methylation"/>
    <property type="evidence" value="ECO:0007669"/>
    <property type="project" value="UniProtKB-KW"/>
</dbReference>
<dbReference type="eggNOG" id="arCOG04157">
    <property type="taxonomic scope" value="Archaea"/>
</dbReference>
<dbReference type="EMBL" id="CP003316">
    <property type="protein sequence ID" value="AFA38535.1"/>
    <property type="molecule type" value="Genomic_DNA"/>
</dbReference>
<proteinExistence type="predicted"/>
<evidence type="ECO:0000313" key="5">
    <source>
        <dbReference type="EMBL" id="AFA38535.1"/>
    </source>
</evidence>
<dbReference type="HOGENOM" id="CLU_611961_0_0_2"/>
<dbReference type="EC" id="2.1.1.37" evidence="1"/>
<evidence type="ECO:0000256" key="4">
    <source>
        <dbReference type="ARBA" id="ARBA00022691"/>
    </source>
</evidence>
<dbReference type="InterPro" id="IPR050390">
    <property type="entry name" value="C5-Methyltransferase"/>
</dbReference>
<dbReference type="AlphaFoldDB" id="H6Q771"/>
<dbReference type="InterPro" id="IPR018117">
    <property type="entry name" value="C5_DNA_meth_AS"/>
</dbReference>
<dbReference type="GO" id="GO:0003886">
    <property type="term" value="F:DNA (cytosine-5-)-methyltransferase activity"/>
    <property type="evidence" value="ECO:0007669"/>
    <property type="project" value="UniProtKB-EC"/>
</dbReference>
<dbReference type="REBASE" id="46851">
    <property type="entry name" value="M.PogTE7ORF508P"/>
</dbReference>
<dbReference type="Gene3D" id="3.90.120.10">
    <property type="entry name" value="DNA Methylase, subunit A, domain 2"/>
    <property type="match status" value="1"/>
</dbReference>